<dbReference type="WBParaSite" id="PSU_v2.g9145.t1">
    <property type="protein sequence ID" value="PSU_v2.g9145.t1"/>
    <property type="gene ID" value="PSU_v2.g9145"/>
</dbReference>
<dbReference type="SUPFAM" id="SSF52058">
    <property type="entry name" value="L domain-like"/>
    <property type="match status" value="1"/>
</dbReference>
<evidence type="ECO:0000256" key="2">
    <source>
        <dbReference type="ARBA" id="ARBA00022737"/>
    </source>
</evidence>
<name>A0A914ZBM2_9BILA</name>
<organism evidence="3 4">
    <name type="scientific">Panagrolaimus superbus</name>
    <dbReference type="NCBI Taxonomy" id="310955"/>
    <lineage>
        <taxon>Eukaryota</taxon>
        <taxon>Metazoa</taxon>
        <taxon>Ecdysozoa</taxon>
        <taxon>Nematoda</taxon>
        <taxon>Chromadorea</taxon>
        <taxon>Rhabditida</taxon>
        <taxon>Tylenchina</taxon>
        <taxon>Panagrolaimomorpha</taxon>
        <taxon>Panagrolaimoidea</taxon>
        <taxon>Panagrolaimidae</taxon>
        <taxon>Panagrolaimus</taxon>
    </lineage>
</organism>
<accession>A0A914ZBM2</accession>
<proteinExistence type="predicted"/>
<evidence type="ECO:0000313" key="3">
    <source>
        <dbReference type="Proteomes" id="UP000887577"/>
    </source>
</evidence>
<dbReference type="PANTHER" id="PTHR24366:SF96">
    <property type="entry name" value="LEUCINE RICH REPEAT CONTAINING 53"/>
    <property type="match status" value="1"/>
</dbReference>
<dbReference type="Gene3D" id="3.80.10.10">
    <property type="entry name" value="Ribonuclease Inhibitor"/>
    <property type="match status" value="1"/>
</dbReference>
<keyword evidence="3" id="KW-1185">Reference proteome</keyword>
<evidence type="ECO:0000256" key="1">
    <source>
        <dbReference type="ARBA" id="ARBA00022614"/>
    </source>
</evidence>
<reference evidence="4" key="1">
    <citation type="submission" date="2022-11" db="UniProtKB">
        <authorList>
            <consortium name="WormBaseParasite"/>
        </authorList>
    </citation>
    <scope>IDENTIFICATION</scope>
</reference>
<keyword evidence="2" id="KW-0677">Repeat</keyword>
<sequence>MIRPKIILGQNVVSCNNVRMDRMRYVPDGVTELHLVGSMWKDKGLAQLGRKEHLGLLNLSYSSIDHLNKTLLDQFPKLSTLDLSSNKLRTIFKEDLQALPNLRVLLLHSNELEEPNRNTLELFGTLQKISLRGNHTSFECECGEKETAFQKWLRKLSNRKKIIDLHDVTCISEIHGIVKIEKMDSNIDDTLCPKPTPTTPFPTKAAIKKTKKPMKAKLTTTTTAATTITSSDGVFTIDKDYMDDDNMLEDELETTTTITTMSTTKSELYVPPTNPIIPTSHLTKISPTLQSINILTTTKSVLDDDSFYDDTGFMGYVCLNTF</sequence>
<evidence type="ECO:0000313" key="4">
    <source>
        <dbReference type="WBParaSite" id="PSU_v2.g9145.t1"/>
    </source>
</evidence>
<dbReference type="Proteomes" id="UP000887577">
    <property type="component" value="Unplaced"/>
</dbReference>
<dbReference type="InterPro" id="IPR001611">
    <property type="entry name" value="Leu-rich_rpt"/>
</dbReference>
<keyword evidence="1" id="KW-0433">Leucine-rich repeat</keyword>
<dbReference type="PROSITE" id="PS51450">
    <property type="entry name" value="LRR"/>
    <property type="match status" value="1"/>
</dbReference>
<dbReference type="PANTHER" id="PTHR24366">
    <property type="entry name" value="IG(IMMUNOGLOBULIN) AND LRR(LEUCINE RICH REPEAT) DOMAINS"/>
    <property type="match status" value="1"/>
</dbReference>
<protein>
    <submittedName>
        <fullName evidence="4">Uncharacterized protein</fullName>
    </submittedName>
</protein>
<dbReference type="AlphaFoldDB" id="A0A914ZBM2"/>
<dbReference type="Pfam" id="PF13855">
    <property type="entry name" value="LRR_8"/>
    <property type="match status" value="1"/>
</dbReference>
<dbReference type="InterPro" id="IPR032675">
    <property type="entry name" value="LRR_dom_sf"/>
</dbReference>